<sequence length="78" mass="8414">MFGFRARLRRALLSGYVVCTAAVSAWFDAVGHLCGYALIFSSAVLPVLAGIFSSASIVNLLILPFAKSATQWLRCPCF</sequence>
<comment type="caution">
    <text evidence="2">The sequence shown here is derived from an EMBL/GenBank/DDBJ whole genome shotgun (WGS) entry which is preliminary data.</text>
</comment>
<proteinExistence type="predicted"/>
<dbReference type="Proteomes" id="UP000032707">
    <property type="component" value="Unassembled WGS sequence"/>
</dbReference>
<evidence type="ECO:0000313" key="3">
    <source>
        <dbReference type="Proteomes" id="UP000032707"/>
    </source>
</evidence>
<keyword evidence="1" id="KW-0472">Membrane</keyword>
<dbReference type="PATRIC" id="fig|909420.4.peg.500"/>
<keyword evidence="1" id="KW-0812">Transmembrane</keyword>
<keyword evidence="1" id="KW-1133">Transmembrane helix</keyword>
<accession>E6MV48</accession>
<feature type="transmembrane region" description="Helical" evidence="1">
    <location>
        <begin position="45"/>
        <end position="66"/>
    </location>
</feature>
<dbReference type="RefSeq" id="WP_009345457.1">
    <property type="nucleotide sequence ID" value="NZ_AEQZ01000011.1"/>
</dbReference>
<reference evidence="2 3" key="1">
    <citation type="journal article" date="2011" name="J. Bacteriol.">
        <title>Genome sequence of Neisseria meningitidis serogroup B strain H44/76.</title>
        <authorList>
            <person name="Piet J.R."/>
            <person name="Huis In 't Veld R.A."/>
            <person name="van Schaik B.D."/>
            <person name="van Kampen A.H."/>
            <person name="Baas F."/>
            <person name="van de Beek D."/>
            <person name="Pannekoek Y."/>
            <person name="van der Ende A."/>
        </authorList>
    </citation>
    <scope>NUCLEOTIDE SEQUENCE [LARGE SCALE GENOMIC DNA]</scope>
    <source>
        <strain evidence="2 3">H44/76</strain>
    </source>
</reference>
<name>E6MV48_NEIMH</name>
<organism evidence="2 3">
    <name type="scientific">Neisseria meningitidis serogroup B / serotype 15 (strain H44/76)</name>
    <dbReference type="NCBI Taxonomy" id="909420"/>
    <lineage>
        <taxon>Bacteria</taxon>
        <taxon>Pseudomonadati</taxon>
        <taxon>Pseudomonadota</taxon>
        <taxon>Betaproteobacteria</taxon>
        <taxon>Neisseriales</taxon>
        <taxon>Neisseriaceae</taxon>
        <taxon>Neisseria</taxon>
    </lineage>
</organism>
<dbReference type="EMBL" id="AEQZ01000011">
    <property type="protein sequence ID" value="EFV64455.1"/>
    <property type="molecule type" value="Genomic_DNA"/>
</dbReference>
<protein>
    <submittedName>
        <fullName evidence="2">Putative membrane protein</fullName>
    </submittedName>
</protein>
<gene>
    <name evidence="2" type="ORF">NMH_0054</name>
</gene>
<dbReference type="AlphaFoldDB" id="E6MV48"/>
<evidence type="ECO:0000313" key="2">
    <source>
        <dbReference type="EMBL" id="EFV64455.1"/>
    </source>
</evidence>
<feature type="transmembrane region" description="Helical" evidence="1">
    <location>
        <begin position="12"/>
        <end position="39"/>
    </location>
</feature>
<evidence type="ECO:0000256" key="1">
    <source>
        <dbReference type="SAM" id="Phobius"/>
    </source>
</evidence>